<dbReference type="Proteomes" id="UP000230069">
    <property type="component" value="Unassembled WGS sequence"/>
</dbReference>
<dbReference type="InParanoid" id="A0A2G5DBG4"/>
<feature type="domain" description="EF-hand" evidence="4">
    <location>
        <begin position="45"/>
        <end position="80"/>
    </location>
</feature>
<dbReference type="PROSITE" id="PS00018">
    <property type="entry name" value="EF_HAND_1"/>
    <property type="match status" value="3"/>
</dbReference>
<accession>A0A2G5DBG4</accession>
<dbReference type="FunFam" id="1.10.238.10:FF:000001">
    <property type="entry name" value="Calmodulin 1"/>
    <property type="match status" value="1"/>
</dbReference>
<evidence type="ECO:0000313" key="5">
    <source>
        <dbReference type="EMBL" id="PIA40824.1"/>
    </source>
</evidence>
<evidence type="ECO:0000313" key="6">
    <source>
        <dbReference type="Proteomes" id="UP000230069"/>
    </source>
</evidence>
<dbReference type="STRING" id="218851.A0A2G5DBG4"/>
<name>A0A2G5DBG4_AQUCA</name>
<dbReference type="SMART" id="SM00054">
    <property type="entry name" value="EFh"/>
    <property type="match status" value="3"/>
</dbReference>
<evidence type="ECO:0000256" key="1">
    <source>
        <dbReference type="ARBA" id="ARBA00022723"/>
    </source>
</evidence>
<evidence type="ECO:0000256" key="2">
    <source>
        <dbReference type="ARBA" id="ARBA00022737"/>
    </source>
</evidence>
<sequence length="114" mass="12806">MESLGYSATQEDLQRMIKEGDEDGDGFIDFNEFVHLNTHEVDSSKILDDLLTAFMIIDVDGNGSISPQDLQKLMKSLGQTYSMAECLKMIKGVDGNRDGKINFQEFKLMMMASQ</sequence>
<dbReference type="InterPro" id="IPR039647">
    <property type="entry name" value="EF_hand_pair_protein_CML-like"/>
</dbReference>
<keyword evidence="3" id="KW-0106">Calcium</keyword>
<keyword evidence="1" id="KW-0479">Metal-binding</keyword>
<dbReference type="Gene3D" id="1.10.238.10">
    <property type="entry name" value="EF-hand"/>
    <property type="match status" value="2"/>
</dbReference>
<keyword evidence="2" id="KW-0677">Repeat</keyword>
<dbReference type="OrthoDB" id="26525at2759"/>
<dbReference type="InterPro" id="IPR002048">
    <property type="entry name" value="EF_hand_dom"/>
</dbReference>
<dbReference type="PANTHER" id="PTHR10891">
    <property type="entry name" value="EF-HAND CALCIUM-BINDING DOMAIN CONTAINING PROTEIN"/>
    <property type="match status" value="1"/>
</dbReference>
<dbReference type="Pfam" id="PF13499">
    <property type="entry name" value="EF-hand_7"/>
    <property type="match status" value="1"/>
</dbReference>
<dbReference type="EMBL" id="KZ305041">
    <property type="protein sequence ID" value="PIA40824.1"/>
    <property type="molecule type" value="Genomic_DNA"/>
</dbReference>
<dbReference type="InterPro" id="IPR018247">
    <property type="entry name" value="EF_Hand_1_Ca_BS"/>
</dbReference>
<protein>
    <recommendedName>
        <fullName evidence="4">EF-hand domain-containing protein</fullName>
    </recommendedName>
</protein>
<dbReference type="Pfam" id="PF00036">
    <property type="entry name" value="EF-hand_1"/>
    <property type="match status" value="1"/>
</dbReference>
<dbReference type="PROSITE" id="PS50222">
    <property type="entry name" value="EF_HAND_2"/>
    <property type="match status" value="3"/>
</dbReference>
<evidence type="ECO:0000259" key="4">
    <source>
        <dbReference type="PROSITE" id="PS50222"/>
    </source>
</evidence>
<dbReference type="SUPFAM" id="SSF47473">
    <property type="entry name" value="EF-hand"/>
    <property type="match status" value="1"/>
</dbReference>
<gene>
    <name evidence="5" type="ORF">AQUCO_02400113v1</name>
</gene>
<feature type="domain" description="EF-hand" evidence="4">
    <location>
        <begin position="81"/>
        <end position="114"/>
    </location>
</feature>
<reference evidence="5 6" key="1">
    <citation type="submission" date="2017-09" db="EMBL/GenBank/DDBJ databases">
        <title>WGS assembly of Aquilegia coerulea Goldsmith.</title>
        <authorList>
            <person name="Hodges S."/>
            <person name="Kramer E."/>
            <person name="Nordborg M."/>
            <person name="Tomkins J."/>
            <person name="Borevitz J."/>
            <person name="Derieg N."/>
            <person name="Yan J."/>
            <person name="Mihaltcheva S."/>
            <person name="Hayes R.D."/>
            <person name="Rokhsar D."/>
        </authorList>
    </citation>
    <scope>NUCLEOTIDE SEQUENCE [LARGE SCALE GENOMIC DNA]</scope>
    <source>
        <strain evidence="6">cv. Goldsmith</strain>
    </source>
</reference>
<organism evidence="5 6">
    <name type="scientific">Aquilegia coerulea</name>
    <name type="common">Rocky mountain columbine</name>
    <dbReference type="NCBI Taxonomy" id="218851"/>
    <lineage>
        <taxon>Eukaryota</taxon>
        <taxon>Viridiplantae</taxon>
        <taxon>Streptophyta</taxon>
        <taxon>Embryophyta</taxon>
        <taxon>Tracheophyta</taxon>
        <taxon>Spermatophyta</taxon>
        <taxon>Magnoliopsida</taxon>
        <taxon>Ranunculales</taxon>
        <taxon>Ranunculaceae</taxon>
        <taxon>Thalictroideae</taxon>
        <taxon>Aquilegia</taxon>
    </lineage>
</organism>
<feature type="domain" description="EF-hand" evidence="4">
    <location>
        <begin position="8"/>
        <end position="43"/>
    </location>
</feature>
<dbReference type="InterPro" id="IPR011992">
    <property type="entry name" value="EF-hand-dom_pair"/>
</dbReference>
<dbReference type="AlphaFoldDB" id="A0A2G5DBG4"/>
<keyword evidence="6" id="KW-1185">Reference proteome</keyword>
<evidence type="ECO:0000256" key="3">
    <source>
        <dbReference type="ARBA" id="ARBA00022837"/>
    </source>
</evidence>
<dbReference type="CDD" id="cd00051">
    <property type="entry name" value="EFh"/>
    <property type="match status" value="2"/>
</dbReference>
<proteinExistence type="predicted"/>
<dbReference type="GO" id="GO:0005509">
    <property type="term" value="F:calcium ion binding"/>
    <property type="evidence" value="ECO:0007669"/>
    <property type="project" value="InterPro"/>
</dbReference>